<organism evidence="2 3">
    <name type="scientific">Streptomyces netropsis</name>
    <name type="common">Streptoverticillium netropsis</name>
    <dbReference type="NCBI Taxonomy" id="55404"/>
    <lineage>
        <taxon>Bacteria</taxon>
        <taxon>Bacillati</taxon>
        <taxon>Actinomycetota</taxon>
        <taxon>Actinomycetes</taxon>
        <taxon>Kitasatosporales</taxon>
        <taxon>Streptomycetaceae</taxon>
        <taxon>Streptomyces</taxon>
    </lineage>
</organism>
<comment type="caution">
    <text evidence="2">The sequence shown here is derived from an EMBL/GenBank/DDBJ whole genome shotgun (WGS) entry which is preliminary data.</text>
</comment>
<evidence type="ECO:0000313" key="3">
    <source>
        <dbReference type="Proteomes" id="UP000556436"/>
    </source>
</evidence>
<reference evidence="2 3" key="1">
    <citation type="submission" date="2020-08" db="EMBL/GenBank/DDBJ databases">
        <title>Genomic Encyclopedia of Type Strains, Phase III (KMG-III): the genomes of soil and plant-associated and newly described type strains.</title>
        <authorList>
            <person name="Whitman W."/>
        </authorList>
    </citation>
    <scope>NUCLEOTIDE SEQUENCE [LARGE SCALE GENOMIC DNA]</scope>
    <source>
        <strain evidence="2 3">CECT 3265</strain>
    </source>
</reference>
<dbReference type="EMBL" id="JACHJG010000006">
    <property type="protein sequence ID" value="MBB4887426.1"/>
    <property type="molecule type" value="Genomic_DNA"/>
</dbReference>
<keyword evidence="3" id="KW-1185">Reference proteome</keyword>
<evidence type="ECO:0000256" key="1">
    <source>
        <dbReference type="SAM" id="MobiDB-lite"/>
    </source>
</evidence>
<feature type="region of interest" description="Disordered" evidence="1">
    <location>
        <begin position="80"/>
        <end position="105"/>
    </location>
</feature>
<dbReference type="RefSeq" id="WP_184734437.1">
    <property type="nucleotide sequence ID" value="NZ_BMRW01000002.1"/>
</dbReference>
<name>A0A7W7LD19_STRNE</name>
<dbReference type="AlphaFoldDB" id="A0A7W7LD19"/>
<accession>A0A7W7LD19</accession>
<gene>
    <name evidence="2" type="ORF">FHS38_003480</name>
</gene>
<dbReference type="NCBIfam" id="NF038083">
    <property type="entry name" value="CU044_5270_fam"/>
    <property type="match status" value="1"/>
</dbReference>
<proteinExistence type="predicted"/>
<dbReference type="Proteomes" id="UP000556436">
    <property type="component" value="Unassembled WGS sequence"/>
</dbReference>
<sequence length="345" mass="37457">MMRISRRPQEPLDHSDFDLLLPRQDETALPKARQDLLEEALWAEAHRTAPHAPRSRAHRTAWIALPAAAAVIAGAVIVAPDSSGTSGTDTRPPKAGAKLQPGTGKGLSATVDRISLVAARQPALEPRQDQYIYVESKVTGGRVDRAGGKEKLVVTPLHSRQVWHSPDGLKNFLYEPGHAFMDKNGEDLDLDRPDDVTDRGSYNSVKALPTDPDVLLKRLYRGGRMGNPQADWTAFGEIGQLLEEQIAAPKISAALFKAAAKIPGVTLVDKAADATGRPGVAITCTGPNSRQEWIFDRNTYAYLGQRDVLVKPYRGLEPGAVTYETVVVKRAVVDAKKELPDGTTL</sequence>
<evidence type="ECO:0000313" key="2">
    <source>
        <dbReference type="EMBL" id="MBB4887426.1"/>
    </source>
</evidence>
<evidence type="ECO:0008006" key="4">
    <source>
        <dbReference type="Google" id="ProtNLM"/>
    </source>
</evidence>
<dbReference type="InterPro" id="IPR047789">
    <property type="entry name" value="CU044_5270-like"/>
</dbReference>
<protein>
    <recommendedName>
        <fullName evidence="4">CU044_5270 family protein</fullName>
    </recommendedName>
</protein>